<dbReference type="Gene3D" id="1.10.357.40">
    <property type="entry name" value="YbiA-like"/>
    <property type="match status" value="1"/>
</dbReference>
<sequence>MVPQPLHQPGLLRHLVPRRNLRDGGTLHDARQSPPLLRHPHGPLHPASLQPAQRESTGQEVAPFDEAVWTAERENIVREGNLLKFRAHPDLRAALLATGDRELAEASPRDRVWGIGYSPDKAPHTNRSAWGLNLLGKVLMQVREELRREEETGEETGEGKAKEDEGKKTTAEA</sequence>
<dbReference type="STRING" id="5466.A0A4R8RTE7"/>
<feature type="region of interest" description="Disordered" evidence="1">
    <location>
        <begin position="22"/>
        <end position="60"/>
    </location>
</feature>
<gene>
    <name evidence="3" type="primary">MIMI_R617</name>
    <name evidence="3" type="ORF">CTRI78_v002873</name>
</gene>
<reference evidence="3 4" key="1">
    <citation type="submission" date="2018-12" db="EMBL/GenBank/DDBJ databases">
        <title>Genome sequence and assembly of Colletotrichum trifolii.</title>
        <authorList>
            <person name="Gan P."/>
            <person name="Shirasu K."/>
        </authorList>
    </citation>
    <scope>NUCLEOTIDE SEQUENCE [LARGE SCALE GENOMIC DNA]</scope>
    <source>
        <strain evidence="3 4">543-2</strain>
    </source>
</reference>
<dbReference type="CDD" id="cd15457">
    <property type="entry name" value="NADAR"/>
    <property type="match status" value="1"/>
</dbReference>
<dbReference type="EMBL" id="RYZW01000016">
    <property type="protein sequence ID" value="TDZ67556.1"/>
    <property type="molecule type" value="Genomic_DNA"/>
</dbReference>
<keyword evidence="3" id="KW-0326">Glycosidase</keyword>
<dbReference type="Pfam" id="PF08719">
    <property type="entry name" value="NADAR"/>
    <property type="match status" value="1"/>
</dbReference>
<dbReference type="Proteomes" id="UP000295703">
    <property type="component" value="Unassembled WGS sequence"/>
</dbReference>
<feature type="domain" description="NADAR" evidence="2">
    <location>
        <begin position="49"/>
        <end position="147"/>
    </location>
</feature>
<proteinExistence type="predicted"/>
<keyword evidence="3" id="KW-0378">Hydrolase</keyword>
<dbReference type="SUPFAM" id="SSF143990">
    <property type="entry name" value="YbiA-like"/>
    <property type="match status" value="1"/>
</dbReference>
<evidence type="ECO:0000313" key="4">
    <source>
        <dbReference type="Proteomes" id="UP000295703"/>
    </source>
</evidence>
<evidence type="ECO:0000313" key="3">
    <source>
        <dbReference type="EMBL" id="TDZ67556.1"/>
    </source>
</evidence>
<feature type="compositionally biased region" description="Polar residues" evidence="1">
    <location>
        <begin position="50"/>
        <end position="59"/>
    </location>
</feature>
<accession>A0A4R8RTE7</accession>
<feature type="region of interest" description="Disordered" evidence="1">
    <location>
        <begin position="145"/>
        <end position="173"/>
    </location>
</feature>
<dbReference type="InterPro" id="IPR037238">
    <property type="entry name" value="YbiA-like_sf"/>
</dbReference>
<feature type="compositionally biased region" description="Basic and acidic residues" evidence="1">
    <location>
        <begin position="157"/>
        <end position="173"/>
    </location>
</feature>
<dbReference type="AlphaFoldDB" id="A0A4R8RTE7"/>
<name>A0A4R8RTE7_COLTR</name>
<dbReference type="InterPro" id="IPR012816">
    <property type="entry name" value="NADAR"/>
</dbReference>
<evidence type="ECO:0000256" key="1">
    <source>
        <dbReference type="SAM" id="MobiDB-lite"/>
    </source>
</evidence>
<organism evidence="3 4">
    <name type="scientific">Colletotrichum trifolii</name>
    <dbReference type="NCBI Taxonomy" id="5466"/>
    <lineage>
        <taxon>Eukaryota</taxon>
        <taxon>Fungi</taxon>
        <taxon>Dikarya</taxon>
        <taxon>Ascomycota</taxon>
        <taxon>Pezizomycotina</taxon>
        <taxon>Sordariomycetes</taxon>
        <taxon>Hypocreomycetidae</taxon>
        <taxon>Glomerellales</taxon>
        <taxon>Glomerellaceae</taxon>
        <taxon>Colletotrichum</taxon>
        <taxon>Colletotrichum orbiculare species complex</taxon>
    </lineage>
</organism>
<protein>
    <submittedName>
        <fullName evidence="3">N-glycosidase</fullName>
    </submittedName>
</protein>
<evidence type="ECO:0000259" key="2">
    <source>
        <dbReference type="Pfam" id="PF08719"/>
    </source>
</evidence>
<feature type="compositionally biased region" description="Basic and acidic residues" evidence="1">
    <location>
        <begin position="22"/>
        <end position="31"/>
    </location>
</feature>
<dbReference type="NCBIfam" id="TIGR02464">
    <property type="entry name" value="ribofla_fusion"/>
    <property type="match status" value="1"/>
</dbReference>
<dbReference type="GO" id="GO:0016798">
    <property type="term" value="F:hydrolase activity, acting on glycosyl bonds"/>
    <property type="evidence" value="ECO:0007669"/>
    <property type="project" value="UniProtKB-KW"/>
</dbReference>
<keyword evidence="4" id="KW-1185">Reference proteome</keyword>
<comment type="caution">
    <text evidence="3">The sequence shown here is derived from an EMBL/GenBank/DDBJ whole genome shotgun (WGS) entry which is preliminary data.</text>
</comment>